<keyword evidence="3 5" id="KW-0418">Kinase</keyword>
<dbReference type="GO" id="GO:0004140">
    <property type="term" value="F:dephospho-CoA kinase activity"/>
    <property type="evidence" value="ECO:0007669"/>
    <property type="project" value="UniProtKB-UniRule"/>
</dbReference>
<dbReference type="Pfam" id="PF01121">
    <property type="entry name" value="CoaE"/>
    <property type="match status" value="1"/>
</dbReference>
<dbReference type="UniPathway" id="UPA00241">
    <property type="reaction ID" value="UER00356"/>
</dbReference>
<sequence length="197" mass="21982">MKVVALTGNIGSGKSTVARELERLGAAVIYADELARQARTARAEAICEAFPGACKRGRPDEVRLAAIVFRDEAARRRLEAIVHPWVRRAILDELERLRSQDGPGLVVVELPLLFETGWNPASDGVLLVTAPDELRARRVAERSGLSEEAFRARDAAQLPQEEKVHRADWIIENDADLDTLRRRVHSWFEEVTREGAA</sequence>
<dbReference type="GO" id="GO:0015937">
    <property type="term" value="P:coenzyme A biosynthetic process"/>
    <property type="evidence" value="ECO:0007669"/>
    <property type="project" value="UniProtKB-UniRule"/>
</dbReference>
<keyword evidence="3 5" id="KW-0808">Transferase</keyword>
<dbReference type="PANTHER" id="PTHR10695:SF46">
    <property type="entry name" value="BIFUNCTIONAL COENZYME A SYNTHASE-RELATED"/>
    <property type="match status" value="1"/>
</dbReference>
<comment type="subcellular location">
    <subcellularLocation>
        <location evidence="3">Cytoplasm</location>
    </subcellularLocation>
</comment>
<dbReference type="HAMAP" id="MF_00376">
    <property type="entry name" value="Dephospho_CoA_kinase"/>
    <property type="match status" value="1"/>
</dbReference>
<comment type="function">
    <text evidence="3">Catalyzes the phosphorylation of the 3'-hydroxyl group of dephosphocoenzyme A to form coenzyme A.</text>
</comment>
<reference evidence="5" key="1">
    <citation type="journal article" date="2020" name="mSystems">
        <title>Genome- and Community-Level Interaction Insights into Carbon Utilization and Element Cycling Functions of Hydrothermarchaeota in Hydrothermal Sediment.</title>
        <authorList>
            <person name="Zhou Z."/>
            <person name="Liu Y."/>
            <person name="Xu W."/>
            <person name="Pan J."/>
            <person name="Luo Z.H."/>
            <person name="Li M."/>
        </authorList>
    </citation>
    <scope>NUCLEOTIDE SEQUENCE [LARGE SCALE GENOMIC DNA]</scope>
    <source>
        <strain evidence="5">HyVt-570</strain>
    </source>
</reference>
<keyword evidence="3" id="KW-0173">Coenzyme A biosynthesis</keyword>
<dbReference type="InterPro" id="IPR027417">
    <property type="entry name" value="P-loop_NTPase"/>
</dbReference>
<dbReference type="GO" id="GO:0005524">
    <property type="term" value="F:ATP binding"/>
    <property type="evidence" value="ECO:0007669"/>
    <property type="project" value="UniProtKB-UniRule"/>
</dbReference>
<evidence type="ECO:0000313" key="5">
    <source>
        <dbReference type="EMBL" id="HGY09423.1"/>
    </source>
</evidence>
<dbReference type="EC" id="2.7.1.24" evidence="3 4"/>
<protein>
    <recommendedName>
        <fullName evidence="3 4">Dephospho-CoA kinase</fullName>
        <ecNumber evidence="3 4">2.7.1.24</ecNumber>
    </recommendedName>
    <alternativeName>
        <fullName evidence="3">Dephosphocoenzyme A kinase</fullName>
    </alternativeName>
</protein>
<accession>A0A7C4VD82</accession>
<organism evidence="5">
    <name type="scientific">Oceanithermus profundus</name>
    <dbReference type="NCBI Taxonomy" id="187137"/>
    <lineage>
        <taxon>Bacteria</taxon>
        <taxon>Thermotogati</taxon>
        <taxon>Deinococcota</taxon>
        <taxon>Deinococci</taxon>
        <taxon>Thermales</taxon>
        <taxon>Thermaceae</taxon>
        <taxon>Oceanithermus</taxon>
    </lineage>
</organism>
<proteinExistence type="inferred from homology"/>
<evidence type="ECO:0000256" key="2">
    <source>
        <dbReference type="ARBA" id="ARBA00022840"/>
    </source>
</evidence>
<gene>
    <name evidence="3" type="primary">coaE</name>
    <name evidence="5" type="ORF">ENK37_05130</name>
</gene>
<dbReference type="PROSITE" id="PS51219">
    <property type="entry name" value="DPCK"/>
    <property type="match status" value="1"/>
</dbReference>
<comment type="similarity">
    <text evidence="3">Belongs to the CoaE family.</text>
</comment>
<comment type="caution">
    <text evidence="5">The sequence shown here is derived from an EMBL/GenBank/DDBJ whole genome shotgun (WGS) entry which is preliminary data.</text>
</comment>
<comment type="pathway">
    <text evidence="3">Cofactor biosynthesis; coenzyme A biosynthesis; CoA from (R)-pantothenate: step 5/5.</text>
</comment>
<keyword evidence="3" id="KW-0963">Cytoplasm</keyword>
<dbReference type="AlphaFoldDB" id="A0A7C4VD82"/>
<dbReference type="Proteomes" id="UP000885759">
    <property type="component" value="Unassembled WGS sequence"/>
</dbReference>
<dbReference type="InterPro" id="IPR001977">
    <property type="entry name" value="Depp_CoAkinase"/>
</dbReference>
<keyword evidence="1 3" id="KW-0547">Nucleotide-binding</keyword>
<dbReference type="NCBIfam" id="TIGR00152">
    <property type="entry name" value="dephospho-CoA kinase"/>
    <property type="match status" value="1"/>
</dbReference>
<keyword evidence="2 3" id="KW-0067">ATP-binding</keyword>
<dbReference type="CDD" id="cd02022">
    <property type="entry name" value="DPCK"/>
    <property type="match status" value="1"/>
</dbReference>
<feature type="binding site" evidence="3">
    <location>
        <begin position="11"/>
        <end position="16"/>
    </location>
    <ligand>
        <name>ATP</name>
        <dbReference type="ChEBI" id="CHEBI:30616"/>
    </ligand>
</feature>
<dbReference type="EMBL" id="DRPZ01000139">
    <property type="protein sequence ID" value="HGY09423.1"/>
    <property type="molecule type" value="Genomic_DNA"/>
</dbReference>
<dbReference type="PANTHER" id="PTHR10695">
    <property type="entry name" value="DEPHOSPHO-COA KINASE-RELATED"/>
    <property type="match status" value="1"/>
</dbReference>
<dbReference type="GO" id="GO:0005737">
    <property type="term" value="C:cytoplasm"/>
    <property type="evidence" value="ECO:0007669"/>
    <property type="project" value="UniProtKB-SubCell"/>
</dbReference>
<evidence type="ECO:0000256" key="4">
    <source>
        <dbReference type="NCBIfam" id="TIGR00152"/>
    </source>
</evidence>
<comment type="catalytic activity">
    <reaction evidence="3">
        <text>3'-dephospho-CoA + ATP = ADP + CoA + H(+)</text>
        <dbReference type="Rhea" id="RHEA:18245"/>
        <dbReference type="ChEBI" id="CHEBI:15378"/>
        <dbReference type="ChEBI" id="CHEBI:30616"/>
        <dbReference type="ChEBI" id="CHEBI:57287"/>
        <dbReference type="ChEBI" id="CHEBI:57328"/>
        <dbReference type="ChEBI" id="CHEBI:456216"/>
        <dbReference type="EC" id="2.7.1.24"/>
    </reaction>
</comment>
<name>A0A7C4VD82_9DEIN</name>
<evidence type="ECO:0000256" key="3">
    <source>
        <dbReference type="HAMAP-Rule" id="MF_00376"/>
    </source>
</evidence>
<evidence type="ECO:0000256" key="1">
    <source>
        <dbReference type="ARBA" id="ARBA00022741"/>
    </source>
</evidence>
<dbReference type="Gene3D" id="3.40.50.300">
    <property type="entry name" value="P-loop containing nucleotide triphosphate hydrolases"/>
    <property type="match status" value="1"/>
</dbReference>
<dbReference type="SUPFAM" id="SSF52540">
    <property type="entry name" value="P-loop containing nucleoside triphosphate hydrolases"/>
    <property type="match status" value="1"/>
</dbReference>